<dbReference type="InterPro" id="IPR026002">
    <property type="entry name" value="ATC_hydrolase-like"/>
</dbReference>
<dbReference type="STRING" id="94869.SAMN04488529_11714"/>
<dbReference type="GO" id="GO:0016787">
    <property type="term" value="F:hydrolase activity"/>
    <property type="evidence" value="ECO:0007669"/>
    <property type="project" value="UniProtKB-KW"/>
</dbReference>
<evidence type="ECO:0000313" key="1">
    <source>
        <dbReference type="EMBL" id="SDP78409.1"/>
    </source>
</evidence>
<organism evidence="1 2">
    <name type="scientific">Clostridium gasigenes</name>
    <dbReference type="NCBI Taxonomy" id="94869"/>
    <lineage>
        <taxon>Bacteria</taxon>
        <taxon>Bacillati</taxon>
        <taxon>Bacillota</taxon>
        <taxon>Clostridia</taxon>
        <taxon>Eubacteriales</taxon>
        <taxon>Clostridiaceae</taxon>
        <taxon>Clostridium</taxon>
    </lineage>
</organism>
<dbReference type="OrthoDB" id="1899188at2"/>
<dbReference type="AlphaFoldDB" id="A0A1H0VIK0"/>
<evidence type="ECO:0000313" key="2">
    <source>
        <dbReference type="Proteomes" id="UP000198597"/>
    </source>
</evidence>
<accession>A0A1H0VIK0</accession>
<sequence>MNYCDTKYKDLKSICIEKYGNEKGLYIYNKAEEIFGKMKDEADYRNSDVIKEHMTKNIFPVLAYYMALLEYSFSTNDAYANTLEETQKHATLSKKKNEKLGKMPFSYYLFKLCSKKVMGKNFPDEGWETEWVRYDNKEVHFNLKRCVYFEVTSQYGHPELCTVFCANDTTSFSGYLPNITFERSGTIGEGKRMCDFHFKNSKYI</sequence>
<dbReference type="EMBL" id="FNJM01000017">
    <property type="protein sequence ID" value="SDP78409.1"/>
    <property type="molecule type" value="Genomic_DNA"/>
</dbReference>
<keyword evidence="2" id="KW-1185">Reference proteome</keyword>
<dbReference type="Proteomes" id="UP000198597">
    <property type="component" value="Unassembled WGS sequence"/>
</dbReference>
<keyword evidence="1" id="KW-0378">Hydrolase</keyword>
<dbReference type="Pfam" id="PF14196">
    <property type="entry name" value="ATC_hydrolase"/>
    <property type="match status" value="1"/>
</dbReference>
<protein>
    <submittedName>
        <fullName evidence="1">L-2-amino-thiazoline-4-carboxylic acid hydrolase</fullName>
    </submittedName>
</protein>
<proteinExistence type="predicted"/>
<dbReference type="RefSeq" id="WP_089972743.1">
    <property type="nucleotide sequence ID" value="NZ_FNJM01000017.1"/>
</dbReference>
<name>A0A1H0VIK0_9CLOT</name>
<reference evidence="1 2" key="1">
    <citation type="submission" date="2016-10" db="EMBL/GenBank/DDBJ databases">
        <authorList>
            <person name="de Groot N.N."/>
        </authorList>
    </citation>
    <scope>NUCLEOTIDE SEQUENCE [LARGE SCALE GENOMIC DNA]</scope>
    <source>
        <strain evidence="1 2">DSM 12272</strain>
    </source>
</reference>
<gene>
    <name evidence="1" type="ORF">SAMN04488529_11714</name>
</gene>